<evidence type="ECO:0000313" key="4">
    <source>
        <dbReference type="Proteomes" id="UP000492820"/>
    </source>
</evidence>
<evidence type="ECO:0000313" key="5">
    <source>
        <dbReference type="WBParaSite" id="EgrG_000261100"/>
    </source>
</evidence>
<evidence type="ECO:0000259" key="2">
    <source>
        <dbReference type="Pfam" id="PF18997"/>
    </source>
</evidence>
<reference evidence="3" key="2">
    <citation type="submission" date="2014-06" db="EMBL/GenBank/DDBJ databases">
        <authorList>
            <person name="Aslett M."/>
        </authorList>
    </citation>
    <scope>NUCLEOTIDE SEQUENCE</scope>
</reference>
<reference evidence="5" key="3">
    <citation type="submission" date="2020-10" db="UniProtKB">
        <authorList>
            <consortium name="WormBaseParasite"/>
        </authorList>
    </citation>
    <scope>IDENTIFICATION</scope>
</reference>
<evidence type="ECO:0000256" key="1">
    <source>
        <dbReference type="SAM" id="SignalP"/>
    </source>
</evidence>
<dbReference type="OrthoDB" id="10353591at2759"/>
<protein>
    <submittedName>
        <fullName evidence="3 5">Diagnostic antigen gp50</fullName>
    </submittedName>
</protein>
<dbReference type="Proteomes" id="UP000492820">
    <property type="component" value="Unassembled WGS sequence"/>
</dbReference>
<dbReference type="EMBL" id="LK028598">
    <property type="protein sequence ID" value="CDS24115.1"/>
    <property type="molecule type" value="Genomic_DNA"/>
</dbReference>
<proteinExistence type="predicted"/>
<accession>A0A068WW91</accession>
<feature type="domain" description="DUF5727" evidence="2">
    <location>
        <begin position="58"/>
        <end position="247"/>
    </location>
</feature>
<dbReference type="AlphaFoldDB" id="A0A068WW91"/>
<dbReference type="WBParaSite" id="EgrG_000261100">
    <property type="protein sequence ID" value="EgrG_000261100"/>
    <property type="gene ID" value="EgrG_000261100"/>
</dbReference>
<gene>
    <name evidence="3" type="ORF">EgrG_000261100</name>
</gene>
<organism evidence="3">
    <name type="scientific">Echinococcus granulosus</name>
    <name type="common">Hydatid tapeworm</name>
    <dbReference type="NCBI Taxonomy" id="6210"/>
    <lineage>
        <taxon>Eukaryota</taxon>
        <taxon>Metazoa</taxon>
        <taxon>Spiralia</taxon>
        <taxon>Lophotrochozoa</taxon>
        <taxon>Platyhelminthes</taxon>
        <taxon>Cestoda</taxon>
        <taxon>Eucestoda</taxon>
        <taxon>Cyclophyllidea</taxon>
        <taxon>Taeniidae</taxon>
        <taxon>Echinococcus</taxon>
        <taxon>Echinococcus granulosus group</taxon>
    </lineage>
</organism>
<keyword evidence="1" id="KW-0732">Signal</keyword>
<reference evidence="3 4" key="1">
    <citation type="journal article" date="2013" name="Nature">
        <title>The genomes of four tapeworm species reveal adaptations to parasitism.</title>
        <authorList>
            <person name="Tsai I.J."/>
            <person name="Zarowiecki M."/>
            <person name="Holroyd N."/>
            <person name="Garciarrubio A."/>
            <person name="Sanchez-Flores A."/>
            <person name="Brooks K.L."/>
            <person name="Tracey A."/>
            <person name="Bobes R.J."/>
            <person name="Fragoso G."/>
            <person name="Sciutto E."/>
            <person name="Aslett M."/>
            <person name="Beasley H."/>
            <person name="Bennett H.M."/>
            <person name="Cai J."/>
            <person name="Camicia F."/>
            <person name="Clark R."/>
            <person name="Cucher M."/>
            <person name="De Silva N."/>
            <person name="Day T.A."/>
            <person name="Deplazes P."/>
            <person name="Estrada K."/>
            <person name="Fernandez C."/>
            <person name="Holland P.W."/>
            <person name="Hou J."/>
            <person name="Hu S."/>
            <person name="Huckvale T."/>
            <person name="Hung S.S."/>
            <person name="Kamenetzky L."/>
            <person name="Keane J.A."/>
            <person name="Kiss F."/>
            <person name="Koziol U."/>
            <person name="Lambert O."/>
            <person name="Liu K."/>
            <person name="Luo X."/>
            <person name="Luo Y."/>
            <person name="Macchiaroli N."/>
            <person name="Nichol S."/>
            <person name="Paps J."/>
            <person name="Parkinson J."/>
            <person name="Pouchkina-Stantcheva N."/>
            <person name="Riddiford N."/>
            <person name="Rosenzvit M."/>
            <person name="Salinas G."/>
            <person name="Wasmuth J.D."/>
            <person name="Zamanian M."/>
            <person name="Zheng Y."/>
            <person name="Cai X."/>
            <person name="Soberon X."/>
            <person name="Olson P.D."/>
            <person name="Laclette J.P."/>
            <person name="Brehm K."/>
            <person name="Berriman M."/>
            <person name="Garciarrubio A."/>
            <person name="Bobes R.J."/>
            <person name="Fragoso G."/>
            <person name="Sanchez-Flores A."/>
            <person name="Estrada K."/>
            <person name="Cevallos M.A."/>
            <person name="Morett E."/>
            <person name="Gonzalez V."/>
            <person name="Portillo T."/>
            <person name="Ochoa-Leyva A."/>
            <person name="Jose M.V."/>
            <person name="Sciutto E."/>
            <person name="Landa A."/>
            <person name="Jimenez L."/>
            <person name="Valdes V."/>
            <person name="Carrero J.C."/>
            <person name="Larralde C."/>
            <person name="Morales-Montor J."/>
            <person name="Limon-Lason J."/>
            <person name="Soberon X."/>
            <person name="Laclette J.P."/>
        </authorList>
    </citation>
    <scope>NUCLEOTIDE SEQUENCE [LARGE SCALE GENOMIC DNA]</scope>
</reference>
<name>A0A068WW91_ECHGR</name>
<evidence type="ECO:0000313" key="3">
    <source>
        <dbReference type="EMBL" id="CDS24115.1"/>
    </source>
</evidence>
<feature type="signal peptide" evidence="1">
    <location>
        <begin position="1"/>
        <end position="17"/>
    </location>
</feature>
<sequence length="265" mass="29439">MLTVIAILLCVAYCTHEQSLQLWGSRVIGRPMGRSDVMNYRIPTFYSIRVSTAKGAEDMSFMDGNCIVNGTVWGSPCTMSNGTATITVDDVNRQKSIDIYQDVRYDSLFLTAFFVPYCNFSQPGKDEVDLRMSFPLSRFVKGQKSFQLDFAVGGAESNEDVALQSGSKVICEWRGANFTNTEYHRTVCTDLVKNTSSNLRIFRGTFSIPPGVEYETFSWVTTTSGLSVSVDYTQNGTSPEVAECNQYWEAQTSSGTTFSGECIIH</sequence>
<dbReference type="InterPro" id="IPR043785">
    <property type="entry name" value="DUF5727"/>
</dbReference>
<dbReference type="Pfam" id="PF18997">
    <property type="entry name" value="DUF5727"/>
    <property type="match status" value="1"/>
</dbReference>
<feature type="chain" id="PRO_5033210222" evidence="1">
    <location>
        <begin position="18"/>
        <end position="265"/>
    </location>
</feature>